<dbReference type="GO" id="GO:0005777">
    <property type="term" value="C:peroxisome"/>
    <property type="evidence" value="ECO:0007669"/>
    <property type="project" value="TreeGrafter"/>
</dbReference>
<dbReference type="SUPFAM" id="SSF56634">
    <property type="entry name" value="Heme-dependent catalase-like"/>
    <property type="match status" value="1"/>
</dbReference>
<evidence type="ECO:0000313" key="10">
    <source>
        <dbReference type="EMBL" id="OWR44657.1"/>
    </source>
</evidence>
<keyword evidence="4" id="KW-0479">Metal-binding</keyword>
<evidence type="ECO:0000256" key="2">
    <source>
        <dbReference type="ARBA" id="ARBA00022559"/>
    </source>
</evidence>
<dbReference type="GO" id="GO:0042744">
    <property type="term" value="P:hydrogen peroxide catabolic process"/>
    <property type="evidence" value="ECO:0007669"/>
    <property type="project" value="UniProtKB-KW"/>
</dbReference>
<dbReference type="PANTHER" id="PTHR11465:SF9">
    <property type="entry name" value="CATALASE"/>
    <property type="match status" value="1"/>
</dbReference>
<keyword evidence="8" id="KW-0732">Signal</keyword>
<dbReference type="eggNOG" id="KOG0047">
    <property type="taxonomic scope" value="Eukaryota"/>
</dbReference>
<evidence type="ECO:0000256" key="1">
    <source>
        <dbReference type="ARBA" id="ARBA00005329"/>
    </source>
</evidence>
<keyword evidence="6" id="KW-0408">Iron</keyword>
<dbReference type="KEGG" id="dpl:KGM_202586"/>
<accession>A0A212ET46</accession>
<feature type="chain" id="PRO_5012871779" evidence="8">
    <location>
        <begin position="23"/>
        <end position="560"/>
    </location>
</feature>
<dbReference type="AlphaFoldDB" id="A0A212ET46"/>
<comment type="similarity">
    <text evidence="1">Belongs to the catalase family.</text>
</comment>
<dbReference type="PANTHER" id="PTHR11465">
    <property type="entry name" value="CATALASE"/>
    <property type="match status" value="1"/>
</dbReference>
<dbReference type="InParanoid" id="A0A212ET46"/>
<evidence type="ECO:0000313" key="11">
    <source>
        <dbReference type="Proteomes" id="UP000007151"/>
    </source>
</evidence>
<dbReference type="InterPro" id="IPR011614">
    <property type="entry name" value="Catalase_core"/>
</dbReference>
<dbReference type="InterPro" id="IPR010582">
    <property type="entry name" value="Catalase_immune_responsive"/>
</dbReference>
<dbReference type="STRING" id="278856.A0A212ET46"/>
<dbReference type="GO" id="GO:0046872">
    <property type="term" value="F:metal ion binding"/>
    <property type="evidence" value="ECO:0007669"/>
    <property type="project" value="UniProtKB-KW"/>
</dbReference>
<evidence type="ECO:0000256" key="6">
    <source>
        <dbReference type="ARBA" id="ARBA00023004"/>
    </source>
</evidence>
<dbReference type="EMBL" id="AGBW02012651">
    <property type="protein sequence ID" value="OWR44657.1"/>
    <property type="molecule type" value="Genomic_DNA"/>
</dbReference>
<dbReference type="SMART" id="SM01060">
    <property type="entry name" value="Catalase"/>
    <property type="match status" value="1"/>
</dbReference>
<dbReference type="GO" id="GO:0004096">
    <property type="term" value="F:catalase activity"/>
    <property type="evidence" value="ECO:0007669"/>
    <property type="project" value="UniProtKB-EC"/>
</dbReference>
<dbReference type="GO" id="GO:0042542">
    <property type="term" value="P:response to hydrogen peroxide"/>
    <property type="evidence" value="ECO:0007669"/>
    <property type="project" value="TreeGrafter"/>
</dbReference>
<organism evidence="10 11">
    <name type="scientific">Danaus plexippus plexippus</name>
    <dbReference type="NCBI Taxonomy" id="278856"/>
    <lineage>
        <taxon>Eukaryota</taxon>
        <taxon>Metazoa</taxon>
        <taxon>Ecdysozoa</taxon>
        <taxon>Arthropoda</taxon>
        <taxon>Hexapoda</taxon>
        <taxon>Insecta</taxon>
        <taxon>Pterygota</taxon>
        <taxon>Neoptera</taxon>
        <taxon>Endopterygota</taxon>
        <taxon>Lepidoptera</taxon>
        <taxon>Glossata</taxon>
        <taxon>Ditrysia</taxon>
        <taxon>Papilionoidea</taxon>
        <taxon>Nymphalidae</taxon>
        <taxon>Danainae</taxon>
        <taxon>Danaini</taxon>
        <taxon>Danaina</taxon>
        <taxon>Danaus</taxon>
        <taxon>Danaus</taxon>
    </lineage>
</organism>
<dbReference type="PRINTS" id="PR00067">
    <property type="entry name" value="CATALASE"/>
</dbReference>
<keyword evidence="2" id="KW-0575">Peroxidase</keyword>
<dbReference type="Gene3D" id="2.40.180.10">
    <property type="entry name" value="Catalase core domain"/>
    <property type="match status" value="1"/>
</dbReference>
<dbReference type="InterPro" id="IPR018028">
    <property type="entry name" value="Catalase"/>
</dbReference>
<keyword evidence="5" id="KW-0560">Oxidoreductase</keyword>
<name>A0A212ET46_DANPL</name>
<sequence>MRIRLFCLLLIYQISYLRNVLCYYCDNELCDYLNRTDPATRQLYEFKLQHPKPIGILTVSSGEFVEIRKTNSFNSDQFLNQYHTDLISHTNDERIPERFVHAKGGGAFGYFEVTHDVTKYVSAELFDTIGKKTPLVVRFSTVVQNLGGNDLAREVKGMAIKLYTQEGNLDFLCLNYPVFFYRDPLFFTSFSHSFKRNPKTFLLDFTMSWDFVTKRPDALHSYLWLLSDYGIPNGYRKMDAFPIHTYRVYNKHGDTYFVRFNFRTEQGVENLPSDVAAEISSRDLDYFNRDLFNAIENKTYPSWRLDMDIMTFEDVKNVDYNPFDVGRLWKEGTYFTETVGRLVLDRNPDNYFRAIEQSAFNPANLVPGIPGPMDTMFRSRRQSYRDAQIYRLGVNHNRIKVNQPLYYKGYNRDGVSPLKDNMKDAPTYYPNRFSGPVPYVDPNMPKEKFKIYETTAVDLEPAANFYNNILKTDDQRERLANNSVARLITVSPELQRRVIRLFSLAEPDLGRRVERILVETLEQPPPPIQPSRVLKVPPTMYAMYSSKMNDENQNNPFIHN</sequence>
<keyword evidence="7" id="KW-0376">Hydrogen peroxide</keyword>
<evidence type="ECO:0000256" key="7">
    <source>
        <dbReference type="ARBA" id="ARBA00023324"/>
    </source>
</evidence>
<dbReference type="Proteomes" id="UP000007151">
    <property type="component" value="Unassembled WGS sequence"/>
</dbReference>
<dbReference type="PROSITE" id="PS51402">
    <property type="entry name" value="CATALASE_3"/>
    <property type="match status" value="1"/>
</dbReference>
<dbReference type="InterPro" id="IPR020835">
    <property type="entry name" value="Catalase_sf"/>
</dbReference>
<evidence type="ECO:0000259" key="9">
    <source>
        <dbReference type="SMART" id="SM01060"/>
    </source>
</evidence>
<gene>
    <name evidence="10" type="ORF">KGM_202586</name>
</gene>
<evidence type="ECO:0000256" key="8">
    <source>
        <dbReference type="SAM" id="SignalP"/>
    </source>
</evidence>
<keyword evidence="3" id="KW-0349">Heme</keyword>
<dbReference type="GO" id="GO:0020037">
    <property type="term" value="F:heme binding"/>
    <property type="evidence" value="ECO:0007669"/>
    <property type="project" value="InterPro"/>
</dbReference>
<comment type="caution">
    <text evidence="10">The sequence shown here is derived from an EMBL/GenBank/DDBJ whole genome shotgun (WGS) entry which is preliminary data.</text>
</comment>
<feature type="signal peptide" evidence="8">
    <location>
        <begin position="1"/>
        <end position="22"/>
    </location>
</feature>
<protein>
    <submittedName>
        <fullName evidence="10">Catalase</fullName>
    </submittedName>
</protein>
<proteinExistence type="inferred from homology"/>
<evidence type="ECO:0000256" key="3">
    <source>
        <dbReference type="ARBA" id="ARBA00022617"/>
    </source>
</evidence>
<keyword evidence="11" id="KW-1185">Reference proteome</keyword>
<dbReference type="Pfam" id="PF00199">
    <property type="entry name" value="Catalase"/>
    <property type="match status" value="1"/>
</dbReference>
<evidence type="ECO:0000256" key="5">
    <source>
        <dbReference type="ARBA" id="ARBA00023002"/>
    </source>
</evidence>
<dbReference type="Pfam" id="PF06628">
    <property type="entry name" value="Catalase-rel"/>
    <property type="match status" value="1"/>
</dbReference>
<reference evidence="10 11" key="1">
    <citation type="journal article" date="2011" name="Cell">
        <title>The monarch butterfly genome yields insights into long-distance migration.</title>
        <authorList>
            <person name="Zhan S."/>
            <person name="Merlin C."/>
            <person name="Boore J.L."/>
            <person name="Reppert S.M."/>
        </authorList>
    </citation>
    <scope>NUCLEOTIDE SEQUENCE [LARGE SCALE GENOMIC DNA]</scope>
    <source>
        <strain evidence="10">F-2</strain>
    </source>
</reference>
<feature type="domain" description="Catalase core" evidence="9">
    <location>
        <begin position="58"/>
        <end position="437"/>
    </location>
</feature>
<evidence type="ECO:0000256" key="4">
    <source>
        <dbReference type="ARBA" id="ARBA00022723"/>
    </source>
</evidence>
<dbReference type="GO" id="GO:0005739">
    <property type="term" value="C:mitochondrion"/>
    <property type="evidence" value="ECO:0007669"/>
    <property type="project" value="TreeGrafter"/>
</dbReference>